<dbReference type="PROSITE" id="PS50893">
    <property type="entry name" value="ABC_TRANSPORTER_2"/>
    <property type="match status" value="1"/>
</dbReference>
<proteinExistence type="predicted"/>
<evidence type="ECO:0000259" key="3">
    <source>
        <dbReference type="PROSITE" id="PS50893"/>
    </source>
</evidence>
<dbReference type="PANTHER" id="PTHR43158">
    <property type="entry name" value="SKFA PEPTIDE EXPORT ATP-BINDING PROTEIN SKFE"/>
    <property type="match status" value="1"/>
</dbReference>
<evidence type="ECO:0000313" key="5">
    <source>
        <dbReference type="Proteomes" id="UP000310506"/>
    </source>
</evidence>
<name>A0A4S3B486_9ENTE</name>
<dbReference type="InterPro" id="IPR027417">
    <property type="entry name" value="P-loop_NTPase"/>
</dbReference>
<dbReference type="Gene3D" id="3.40.50.300">
    <property type="entry name" value="P-loop containing nucleotide triphosphate hydrolases"/>
    <property type="match status" value="1"/>
</dbReference>
<keyword evidence="1" id="KW-0547">Nucleotide-binding</keyword>
<evidence type="ECO:0000256" key="1">
    <source>
        <dbReference type="ARBA" id="ARBA00022741"/>
    </source>
</evidence>
<organism evidence="4 5">
    <name type="scientific">Vagococcus silagei</name>
    <dbReference type="NCBI Taxonomy" id="2508885"/>
    <lineage>
        <taxon>Bacteria</taxon>
        <taxon>Bacillati</taxon>
        <taxon>Bacillota</taxon>
        <taxon>Bacilli</taxon>
        <taxon>Lactobacillales</taxon>
        <taxon>Enterococcaceae</taxon>
        <taxon>Vagococcus</taxon>
    </lineage>
</organism>
<accession>A0A4S3B486</accession>
<dbReference type="OrthoDB" id="9804819at2"/>
<dbReference type="EMBL" id="SDGV01000005">
    <property type="protein sequence ID" value="THB61901.1"/>
    <property type="molecule type" value="Genomic_DNA"/>
</dbReference>
<keyword evidence="2 4" id="KW-0067">ATP-binding</keyword>
<sequence>MGIQVKDLSKVVDGLLILNDINLEIDDQRIYGLIGQNDSGKTTLMRILANLRYATEGYLEIDEKDIVEDPSVVKKVYFQSQDNIYPKSAKLKHIMKWTSQCYPDFMMHVFKGLIEKYELDLNAHFHRLSIQKQMIFRSCLAFSVDTDYLLLDEPTFSLDATHRFSLYQDLQASFRRYPKTIILSTHSIDEIESLVEKVIIMEDGQVIVHDYVSKLVDEAYMIEGEDKFVRDFVKQRNIIGQIYQNGYLQVCARLTEEEVYAASDYPIDVRSLNLQELFIHITRNVNEESEALPVEKE</sequence>
<keyword evidence="5" id="KW-1185">Reference proteome</keyword>
<reference evidence="4 5" key="1">
    <citation type="submission" date="2019-01" db="EMBL/GenBank/DDBJ databases">
        <title>Vagococcus silagei sp. nov. isolated from brewer's grain.</title>
        <authorList>
            <person name="Guu J.-R."/>
        </authorList>
    </citation>
    <scope>NUCLEOTIDE SEQUENCE [LARGE SCALE GENOMIC DNA]</scope>
    <source>
        <strain evidence="4 5">2B-2</strain>
    </source>
</reference>
<dbReference type="GO" id="GO:0005524">
    <property type="term" value="F:ATP binding"/>
    <property type="evidence" value="ECO:0007669"/>
    <property type="project" value="UniProtKB-KW"/>
</dbReference>
<evidence type="ECO:0000313" key="4">
    <source>
        <dbReference type="EMBL" id="THB61901.1"/>
    </source>
</evidence>
<comment type="caution">
    <text evidence="4">The sequence shown here is derived from an EMBL/GenBank/DDBJ whole genome shotgun (WGS) entry which is preliminary data.</text>
</comment>
<dbReference type="InterPro" id="IPR003593">
    <property type="entry name" value="AAA+_ATPase"/>
</dbReference>
<dbReference type="AlphaFoldDB" id="A0A4S3B486"/>
<dbReference type="PANTHER" id="PTHR43158:SF5">
    <property type="entry name" value="ABC TRANSPORTER, ATP-BINDING PROTEIN"/>
    <property type="match status" value="1"/>
</dbReference>
<protein>
    <submittedName>
        <fullName evidence="4">ABC transporter ATP-binding protein</fullName>
    </submittedName>
</protein>
<feature type="domain" description="ABC transporter" evidence="3">
    <location>
        <begin position="3"/>
        <end position="228"/>
    </location>
</feature>
<dbReference type="SMART" id="SM00382">
    <property type="entry name" value="AAA"/>
    <property type="match status" value="1"/>
</dbReference>
<gene>
    <name evidence="4" type="ORF">ESZ54_02750</name>
</gene>
<dbReference type="InterPro" id="IPR003439">
    <property type="entry name" value="ABC_transporter-like_ATP-bd"/>
</dbReference>
<dbReference type="SUPFAM" id="SSF52540">
    <property type="entry name" value="P-loop containing nucleoside triphosphate hydrolases"/>
    <property type="match status" value="1"/>
</dbReference>
<dbReference type="GO" id="GO:0016887">
    <property type="term" value="F:ATP hydrolysis activity"/>
    <property type="evidence" value="ECO:0007669"/>
    <property type="project" value="InterPro"/>
</dbReference>
<dbReference type="RefSeq" id="WP_136136155.1">
    <property type="nucleotide sequence ID" value="NZ_SDGV01000005.1"/>
</dbReference>
<dbReference type="Pfam" id="PF00005">
    <property type="entry name" value="ABC_tran"/>
    <property type="match status" value="1"/>
</dbReference>
<evidence type="ECO:0000256" key="2">
    <source>
        <dbReference type="ARBA" id="ARBA00022840"/>
    </source>
</evidence>
<dbReference type="Proteomes" id="UP000310506">
    <property type="component" value="Unassembled WGS sequence"/>
</dbReference>